<gene>
    <name evidence="1" type="ORF">SPIROBIBN47_210134</name>
</gene>
<sequence length="50" mass="5375">MVKAKKTKEKIVKQKSFIVAALALVMVALAVGVAGAQTREPLVPQKAREK</sequence>
<dbReference type="EMBL" id="FWDM01000014">
    <property type="protein sequence ID" value="SLM11940.1"/>
    <property type="molecule type" value="Genomic_DNA"/>
</dbReference>
<accession>A0A3P3XHL5</accession>
<evidence type="ECO:0000313" key="1">
    <source>
        <dbReference type="EMBL" id="SLM11940.1"/>
    </source>
</evidence>
<dbReference type="AlphaFoldDB" id="A0A3P3XHL5"/>
<reference evidence="1" key="1">
    <citation type="submission" date="2017-02" db="EMBL/GenBank/DDBJ databases">
        <authorList>
            <person name="Regsiter A."/>
            <person name="William W."/>
        </authorList>
    </citation>
    <scope>NUCLEOTIDE SEQUENCE</scope>
    <source>
        <strain evidence="1">Bib</strain>
    </source>
</reference>
<proteinExistence type="predicted"/>
<name>A0A3P3XHL5_9SPIR</name>
<protein>
    <submittedName>
        <fullName evidence="1">Uncharacterized protein</fullName>
    </submittedName>
</protein>
<organism evidence="1">
    <name type="scientific">uncultured spirochete</name>
    <dbReference type="NCBI Taxonomy" id="156406"/>
    <lineage>
        <taxon>Bacteria</taxon>
        <taxon>Pseudomonadati</taxon>
        <taxon>Spirochaetota</taxon>
        <taxon>Spirochaetia</taxon>
        <taxon>Spirochaetales</taxon>
        <taxon>environmental samples</taxon>
    </lineage>
</organism>